<accession>A0A9P1J2T4</accession>
<comment type="caution">
    <text evidence="2">The sequence shown here is derived from an EMBL/GenBank/DDBJ whole genome shotgun (WGS) entry which is preliminary data.</text>
</comment>
<sequence>MNVFICICYAFFILRINGEDEEMEFRKILEIINNGHHIDEKLKYGCPEVLEYFYSLPIEERDVGVMGKDCIHEISNSLDALFRYNDSLSQKND</sequence>
<protein>
    <submittedName>
        <fullName evidence="2">Uncharacterized protein</fullName>
    </submittedName>
</protein>
<evidence type="ECO:0000313" key="2">
    <source>
        <dbReference type="EMBL" id="CAI5455868.1"/>
    </source>
</evidence>
<dbReference type="AlphaFoldDB" id="A0A9P1J2T4"/>
<organism evidence="2 3">
    <name type="scientific">Caenorhabditis angaria</name>
    <dbReference type="NCBI Taxonomy" id="860376"/>
    <lineage>
        <taxon>Eukaryota</taxon>
        <taxon>Metazoa</taxon>
        <taxon>Ecdysozoa</taxon>
        <taxon>Nematoda</taxon>
        <taxon>Chromadorea</taxon>
        <taxon>Rhabditida</taxon>
        <taxon>Rhabditina</taxon>
        <taxon>Rhabditomorpha</taxon>
        <taxon>Rhabditoidea</taxon>
        <taxon>Rhabditidae</taxon>
        <taxon>Peloderinae</taxon>
        <taxon>Caenorhabditis</taxon>
    </lineage>
</organism>
<keyword evidence="3" id="KW-1185">Reference proteome</keyword>
<feature type="signal peptide" evidence="1">
    <location>
        <begin position="1"/>
        <end position="18"/>
    </location>
</feature>
<keyword evidence="1" id="KW-0732">Signal</keyword>
<evidence type="ECO:0000256" key="1">
    <source>
        <dbReference type="SAM" id="SignalP"/>
    </source>
</evidence>
<feature type="chain" id="PRO_5040430795" evidence="1">
    <location>
        <begin position="19"/>
        <end position="93"/>
    </location>
</feature>
<dbReference type="Proteomes" id="UP001152747">
    <property type="component" value="Unassembled WGS sequence"/>
</dbReference>
<evidence type="ECO:0000313" key="3">
    <source>
        <dbReference type="Proteomes" id="UP001152747"/>
    </source>
</evidence>
<dbReference type="EMBL" id="CANHGI010000006">
    <property type="protein sequence ID" value="CAI5455868.1"/>
    <property type="molecule type" value="Genomic_DNA"/>
</dbReference>
<gene>
    <name evidence="2" type="ORF">CAMP_LOCUS18505</name>
</gene>
<reference evidence="2" key="1">
    <citation type="submission" date="2022-11" db="EMBL/GenBank/DDBJ databases">
        <authorList>
            <person name="Kikuchi T."/>
        </authorList>
    </citation>
    <scope>NUCLEOTIDE SEQUENCE</scope>
    <source>
        <strain evidence="2">PS1010</strain>
    </source>
</reference>
<proteinExistence type="predicted"/>
<name>A0A9P1J2T4_9PELO</name>